<accession>A0A8J7LTE4</accession>
<dbReference type="Pfam" id="PF24517">
    <property type="entry name" value="CBM96"/>
    <property type="match status" value="1"/>
</dbReference>
<dbReference type="EMBL" id="JAELVQ010000009">
    <property type="protein sequence ID" value="MBJ6368256.1"/>
    <property type="molecule type" value="Genomic_DNA"/>
</dbReference>
<protein>
    <submittedName>
        <fullName evidence="6">T9SS type A sorting domain-containing protein</fullName>
    </submittedName>
</protein>
<evidence type="ECO:0000313" key="6">
    <source>
        <dbReference type="EMBL" id="MBJ6368256.1"/>
    </source>
</evidence>
<gene>
    <name evidence="6" type="ORF">JF259_09165</name>
</gene>
<keyword evidence="7" id="KW-1185">Reference proteome</keyword>
<reference evidence="6" key="1">
    <citation type="submission" date="2020-12" db="EMBL/GenBank/DDBJ databases">
        <title>Snuella sp. nov., isolated from sediment in Incheon.</title>
        <authorList>
            <person name="Kim W."/>
        </authorList>
    </citation>
    <scope>NUCLEOTIDE SEQUENCE</scope>
    <source>
        <strain evidence="6">CAU 1569</strain>
    </source>
</reference>
<name>A0A8J7LTE4_9FLAO</name>
<evidence type="ECO:0000259" key="4">
    <source>
        <dbReference type="Pfam" id="PF18962"/>
    </source>
</evidence>
<comment type="subcellular location">
    <subcellularLocation>
        <location evidence="1">Secreted</location>
    </subcellularLocation>
</comment>
<evidence type="ECO:0000256" key="1">
    <source>
        <dbReference type="ARBA" id="ARBA00004613"/>
    </source>
</evidence>
<feature type="domain" description="Secretion system C-terminal sorting" evidence="4">
    <location>
        <begin position="145"/>
        <end position="211"/>
    </location>
</feature>
<keyword evidence="3" id="KW-0732">Signal</keyword>
<proteinExistence type="predicted"/>
<dbReference type="InterPro" id="IPR026444">
    <property type="entry name" value="Secre_tail"/>
</dbReference>
<dbReference type="AlphaFoldDB" id="A0A8J7LTE4"/>
<dbReference type="InterPro" id="IPR055372">
    <property type="entry name" value="CBM96"/>
</dbReference>
<evidence type="ECO:0000256" key="3">
    <source>
        <dbReference type="ARBA" id="ARBA00022729"/>
    </source>
</evidence>
<dbReference type="NCBIfam" id="NF033679">
    <property type="entry name" value="DNRLRE_dom"/>
    <property type="match status" value="1"/>
</dbReference>
<dbReference type="Proteomes" id="UP000610931">
    <property type="component" value="Unassembled WGS sequence"/>
</dbReference>
<evidence type="ECO:0000313" key="7">
    <source>
        <dbReference type="Proteomes" id="UP000610931"/>
    </source>
</evidence>
<dbReference type="GO" id="GO:0005576">
    <property type="term" value="C:extracellular region"/>
    <property type="evidence" value="ECO:0007669"/>
    <property type="project" value="UniProtKB-SubCell"/>
</dbReference>
<keyword evidence="2" id="KW-0964">Secreted</keyword>
<organism evidence="6 7">
    <name type="scientific">Snuella sedimenti</name>
    <dbReference type="NCBI Taxonomy" id="2798802"/>
    <lineage>
        <taxon>Bacteria</taxon>
        <taxon>Pseudomonadati</taxon>
        <taxon>Bacteroidota</taxon>
        <taxon>Flavobacteriia</taxon>
        <taxon>Flavobacteriales</taxon>
        <taxon>Flavobacteriaceae</taxon>
        <taxon>Snuella</taxon>
    </lineage>
</organism>
<evidence type="ECO:0000256" key="2">
    <source>
        <dbReference type="ARBA" id="ARBA00022525"/>
    </source>
</evidence>
<dbReference type="NCBIfam" id="TIGR04183">
    <property type="entry name" value="Por_Secre_tail"/>
    <property type="match status" value="1"/>
</dbReference>
<dbReference type="Pfam" id="PF18962">
    <property type="entry name" value="Por_Secre_tail"/>
    <property type="match status" value="1"/>
</dbReference>
<evidence type="ECO:0000259" key="5">
    <source>
        <dbReference type="Pfam" id="PF24517"/>
    </source>
</evidence>
<comment type="caution">
    <text evidence="6">The sequence shown here is derived from an EMBL/GenBank/DDBJ whole genome shotgun (WGS) entry which is preliminary data.</text>
</comment>
<sequence length="217" mass="24204">MSAKLQLVPKIGVNPANNVIHDLKFVSDDSWSETTINWNNKPLSSTLLDSQIVRETGAAMFWDVTAQAENERTGDGYLSIQLSTVSNAWVVFNSSESASGVPKLILELAEAGASNKQSSTKIFTELEMSKADLKLDIPSNYFGYFPNPTKDYLNLKWGEIISSYAITDLRGRTIKTLKNINQKEISIDVQNMKTGIYFLELLNNSATNRKVVKFVKK</sequence>
<feature type="domain" description="Carbohydrate-binding module family 96" evidence="5">
    <location>
        <begin position="2"/>
        <end position="106"/>
    </location>
</feature>